<dbReference type="PANTHER" id="PTHR30629">
    <property type="entry name" value="PROPHAGE INTEGRASE"/>
    <property type="match status" value="1"/>
</dbReference>
<dbReference type="InterPro" id="IPR010998">
    <property type="entry name" value="Integrase_recombinase_N"/>
</dbReference>
<evidence type="ECO:0000259" key="5">
    <source>
        <dbReference type="PROSITE" id="PS51898"/>
    </source>
</evidence>
<dbReference type="Gene3D" id="1.10.443.10">
    <property type="entry name" value="Intergrase catalytic core"/>
    <property type="match status" value="1"/>
</dbReference>
<dbReference type="GO" id="GO:0003677">
    <property type="term" value="F:DNA binding"/>
    <property type="evidence" value="ECO:0007669"/>
    <property type="project" value="UniProtKB-KW"/>
</dbReference>
<reference evidence="6" key="1">
    <citation type="journal article" date="2018" name="Genome Biol.">
        <title>SKESA: strategic k-mer extension for scrupulous assemblies.</title>
        <authorList>
            <person name="Souvorov A."/>
            <person name="Agarwala R."/>
            <person name="Lipman D.J."/>
        </authorList>
    </citation>
    <scope>NUCLEOTIDE SEQUENCE</scope>
    <source>
        <strain evidence="6">3475-67</strain>
    </source>
</reference>
<comment type="similarity">
    <text evidence="1">Belongs to the 'phage' integrase family.</text>
</comment>
<gene>
    <name evidence="6" type="ORF">GNC68_000291</name>
</gene>
<dbReference type="Gene3D" id="3.30.160.390">
    <property type="entry name" value="Integrase, DNA-binding domain"/>
    <property type="match status" value="1"/>
</dbReference>
<keyword evidence="4" id="KW-0233">DNA recombination</keyword>
<dbReference type="EMBL" id="DAASCP010000001">
    <property type="protein sequence ID" value="HAE4962455.1"/>
    <property type="molecule type" value="Genomic_DNA"/>
</dbReference>
<evidence type="ECO:0000256" key="3">
    <source>
        <dbReference type="ARBA" id="ARBA00023125"/>
    </source>
</evidence>
<keyword evidence="3" id="KW-0238">DNA-binding</keyword>
<dbReference type="PROSITE" id="PS51898">
    <property type="entry name" value="TYR_RECOMBINASE"/>
    <property type="match status" value="1"/>
</dbReference>
<dbReference type="InterPro" id="IPR013762">
    <property type="entry name" value="Integrase-like_cat_sf"/>
</dbReference>
<evidence type="ECO:0000256" key="2">
    <source>
        <dbReference type="ARBA" id="ARBA00022908"/>
    </source>
</evidence>
<name>A0A732CM55_SALER</name>
<evidence type="ECO:0000256" key="1">
    <source>
        <dbReference type="ARBA" id="ARBA00008857"/>
    </source>
</evidence>
<accession>A0A732CM55</accession>
<protein>
    <submittedName>
        <fullName evidence="6">Integrase family protein</fullName>
    </submittedName>
</protein>
<dbReference type="SUPFAM" id="SSF56349">
    <property type="entry name" value="DNA breaking-rejoining enzymes"/>
    <property type="match status" value="1"/>
</dbReference>
<dbReference type="InterPro" id="IPR038488">
    <property type="entry name" value="Integrase_DNA-bd_sf"/>
</dbReference>
<evidence type="ECO:0000313" key="6">
    <source>
        <dbReference type="EMBL" id="HAE4962455.1"/>
    </source>
</evidence>
<organism evidence="6">
    <name type="scientific">Salmonella enterica subsp. salamae serovar 18:z10:z6</name>
    <dbReference type="NCBI Taxonomy" id="1967614"/>
    <lineage>
        <taxon>Bacteria</taxon>
        <taxon>Pseudomonadati</taxon>
        <taxon>Pseudomonadota</taxon>
        <taxon>Gammaproteobacteria</taxon>
        <taxon>Enterobacterales</taxon>
        <taxon>Enterobacteriaceae</taxon>
        <taxon>Salmonella</taxon>
    </lineage>
</organism>
<keyword evidence="2" id="KW-0229">DNA integration</keyword>
<dbReference type="InterPro" id="IPR050808">
    <property type="entry name" value="Phage_Integrase"/>
</dbReference>
<reference evidence="6" key="2">
    <citation type="submission" date="2018-07" db="EMBL/GenBank/DDBJ databases">
        <authorList>
            <consortium name="NCBI Pathogen Detection Project"/>
        </authorList>
    </citation>
    <scope>NUCLEOTIDE SEQUENCE</scope>
    <source>
        <strain evidence="6">3475-67</strain>
    </source>
</reference>
<dbReference type="InterPro" id="IPR011010">
    <property type="entry name" value="DNA_brk_join_enz"/>
</dbReference>
<sequence length="474" mass="53679">METFKFTKAKLESLPPAERGQVEYGDTVVNGLRLRVGISGAKSFCISRKRNGKFIRATLGRFPDLTIDNARAKALELLGDVATTGRNPNVEKRINEKALVTLKDALDTYIKSRDERLSTDTAKQYRSILQNFSGDWMKQPIASISRERVETRHKAVTDGSVWFGADKSTLRAGVGTGSKAQADLWARVLRAIYRFAHDHYRDDEGKTLLPDPPTMVLSTKRKWHGTVRKTERIRTNELGRWFNALSSVRDFAEQGRDDIAAAVCDAVEMAIFTGLRKSEILELSWDRVNLGGRYFWIDTTKNGDPLELPITETLLKLFRRRAKMKSADGLLVFPGDKGVIKEYRHIIDRISAATVPEPNPDLLKPIPFKWHDGRRTFGTVAELVAVGNYILKRLLNHRTMRSADVTQGYLHFSADELMEPATRIERAILEHAGMIESKNSIDSRLLSVLENLNDEEKRKLIFQLSKSENKRGVL</sequence>
<dbReference type="Pfam" id="PF00589">
    <property type="entry name" value="Phage_integrase"/>
    <property type="match status" value="1"/>
</dbReference>
<dbReference type="GO" id="GO:0015074">
    <property type="term" value="P:DNA integration"/>
    <property type="evidence" value="ECO:0007669"/>
    <property type="project" value="UniProtKB-KW"/>
</dbReference>
<comment type="caution">
    <text evidence="6">The sequence shown here is derived from an EMBL/GenBank/DDBJ whole genome shotgun (WGS) entry which is preliminary data.</text>
</comment>
<proteinExistence type="inferred from homology"/>
<dbReference type="AlphaFoldDB" id="A0A732CM55"/>
<feature type="domain" description="Tyr recombinase" evidence="5">
    <location>
        <begin position="228"/>
        <end position="422"/>
    </location>
</feature>
<dbReference type="InterPro" id="IPR002104">
    <property type="entry name" value="Integrase_catalytic"/>
</dbReference>
<dbReference type="InterPro" id="IPR025166">
    <property type="entry name" value="Integrase_DNA_bind_dom"/>
</dbReference>
<dbReference type="PANTHER" id="PTHR30629:SF2">
    <property type="entry name" value="PROPHAGE INTEGRASE INTS-RELATED"/>
    <property type="match status" value="1"/>
</dbReference>
<dbReference type="Gene3D" id="1.10.150.130">
    <property type="match status" value="1"/>
</dbReference>
<dbReference type="GO" id="GO:0006310">
    <property type="term" value="P:DNA recombination"/>
    <property type="evidence" value="ECO:0007669"/>
    <property type="project" value="UniProtKB-KW"/>
</dbReference>
<dbReference type="Pfam" id="PF13356">
    <property type="entry name" value="Arm-DNA-bind_3"/>
    <property type="match status" value="1"/>
</dbReference>
<evidence type="ECO:0000256" key="4">
    <source>
        <dbReference type="ARBA" id="ARBA00023172"/>
    </source>
</evidence>